<dbReference type="PANTHER" id="PTHR46825:SF7">
    <property type="entry name" value="D-ALANYL-D-ALANINE CARBOXYPEPTIDASE"/>
    <property type="match status" value="1"/>
</dbReference>
<evidence type="ECO:0000313" key="4">
    <source>
        <dbReference type="Proteomes" id="UP000315842"/>
    </source>
</evidence>
<dbReference type="SUPFAM" id="SSF56601">
    <property type="entry name" value="beta-lactamase/transpeptidase-like"/>
    <property type="match status" value="1"/>
</dbReference>
<dbReference type="PANTHER" id="PTHR46825">
    <property type="entry name" value="D-ALANYL-D-ALANINE-CARBOXYPEPTIDASE/ENDOPEPTIDASE AMPH"/>
    <property type="match status" value="1"/>
</dbReference>
<name>A0A4Y3KBB2_CELUD</name>
<dbReference type="Gene3D" id="3.40.710.10">
    <property type="entry name" value="DD-peptidase/beta-lactamase superfamily"/>
    <property type="match status" value="1"/>
</dbReference>
<dbReference type="GO" id="GO:0016787">
    <property type="term" value="F:hydrolase activity"/>
    <property type="evidence" value="ECO:0007669"/>
    <property type="project" value="UniProtKB-KW"/>
</dbReference>
<evidence type="ECO:0000259" key="2">
    <source>
        <dbReference type="Pfam" id="PF00144"/>
    </source>
</evidence>
<accession>A0A4Y3KBB2</accession>
<dbReference type="InterPro" id="IPR050491">
    <property type="entry name" value="AmpC-like"/>
</dbReference>
<evidence type="ECO:0000313" key="3">
    <source>
        <dbReference type="EMBL" id="GEA81751.1"/>
    </source>
</evidence>
<keyword evidence="4" id="KW-1185">Reference proteome</keyword>
<reference evidence="3 4" key="1">
    <citation type="submission" date="2019-06" db="EMBL/GenBank/DDBJ databases">
        <title>Whole genome shotgun sequence of Cellulomonas uda NBRC 3747.</title>
        <authorList>
            <person name="Hosoyama A."/>
            <person name="Uohara A."/>
            <person name="Ohji S."/>
            <person name="Ichikawa N."/>
        </authorList>
    </citation>
    <scope>NUCLEOTIDE SEQUENCE [LARGE SCALE GENOMIC DNA]</scope>
    <source>
        <strain evidence="3 4">NBRC 3747</strain>
    </source>
</reference>
<dbReference type="Pfam" id="PF00144">
    <property type="entry name" value="Beta-lactamase"/>
    <property type="match status" value="1"/>
</dbReference>
<feature type="region of interest" description="Disordered" evidence="1">
    <location>
        <begin position="1"/>
        <end position="23"/>
    </location>
</feature>
<evidence type="ECO:0000256" key="1">
    <source>
        <dbReference type="SAM" id="MobiDB-lite"/>
    </source>
</evidence>
<dbReference type="EMBL" id="BJLP01000037">
    <property type="protein sequence ID" value="GEA81751.1"/>
    <property type="molecule type" value="Genomic_DNA"/>
</dbReference>
<dbReference type="InterPro" id="IPR012338">
    <property type="entry name" value="Beta-lactam/transpept-like"/>
</dbReference>
<organism evidence="3 4">
    <name type="scientific">Cellulomonas uda</name>
    <dbReference type="NCBI Taxonomy" id="1714"/>
    <lineage>
        <taxon>Bacteria</taxon>
        <taxon>Bacillati</taxon>
        <taxon>Actinomycetota</taxon>
        <taxon>Actinomycetes</taxon>
        <taxon>Micrococcales</taxon>
        <taxon>Cellulomonadaceae</taxon>
        <taxon>Cellulomonas</taxon>
    </lineage>
</organism>
<dbReference type="RefSeq" id="WP_141321110.1">
    <property type="nucleotide sequence ID" value="NZ_BJLP01000037.1"/>
</dbReference>
<comment type="caution">
    <text evidence="3">The sequence shown here is derived from an EMBL/GenBank/DDBJ whole genome shotgun (WGS) entry which is preliminary data.</text>
</comment>
<dbReference type="InterPro" id="IPR001466">
    <property type="entry name" value="Beta-lactam-related"/>
</dbReference>
<feature type="region of interest" description="Disordered" evidence="1">
    <location>
        <begin position="49"/>
        <end position="69"/>
    </location>
</feature>
<dbReference type="Proteomes" id="UP000315842">
    <property type="component" value="Unassembled WGS sequence"/>
</dbReference>
<keyword evidence="3" id="KW-0378">Hydrolase</keyword>
<protein>
    <submittedName>
        <fullName evidence="3">Serine hydrolase</fullName>
    </submittedName>
</protein>
<feature type="domain" description="Beta-lactamase-related" evidence="2">
    <location>
        <begin position="69"/>
        <end position="405"/>
    </location>
</feature>
<proteinExistence type="predicted"/>
<dbReference type="AlphaFoldDB" id="A0A4Y3KBB2"/>
<sequence length="419" mass="43500">MTARTAPSTTLVPRTAPRRPRRPARLSALAAVCAVVAGTAIAVPAVAVAGDRGPAPGSGSGGPRGDDAQRAVSRLVEQHGVPAVLAAVTETSGRERDLVAGVRSLEHGGRVPLDGQVRAGSNTKTFVATVVLQLVGEGTVSLDAPVETYLPGLVRGPVDGHDITVRDLLQHTSGIGSYTDGPPFVVDGEPRLVGVKDLYLEPYELVQLGLARPATPAGRWSYSNTNYVLAGLVVQKVTGRPLGEAITERIIRPLHLTGTYVPARGERTLRGPHALGYHAEPAGSALVEHSAIDPSTSWGAGDLVTTPGDLNTFFRALLGGRLLRPAELTQMTTTVAMDLPGIPTTMRYGLGLQSTELSCGRLAWGHGGIIPGYQTEGGVTADGRAVTIATTTMHGVLPAEHAAAVTQEIAATIDRLLCA</sequence>
<gene>
    <name evidence="3" type="ORF">CUD01_21950</name>
</gene>